<feature type="region of interest" description="Disordered" evidence="5">
    <location>
        <begin position="294"/>
        <end position="325"/>
    </location>
</feature>
<name>A0A087SRM2_AUXPR</name>
<evidence type="ECO:0000259" key="6">
    <source>
        <dbReference type="Pfam" id="PF13086"/>
    </source>
</evidence>
<evidence type="ECO:0000256" key="1">
    <source>
        <dbReference type="ARBA" id="ARBA00022741"/>
    </source>
</evidence>
<dbReference type="RefSeq" id="XP_011401391.1">
    <property type="nucleotide sequence ID" value="XM_011403089.1"/>
</dbReference>
<keyword evidence="2" id="KW-0378">Hydrolase</keyword>
<dbReference type="AlphaFoldDB" id="A0A087SRM2"/>
<dbReference type="GO" id="GO:0004386">
    <property type="term" value="F:helicase activity"/>
    <property type="evidence" value="ECO:0007669"/>
    <property type="project" value="UniProtKB-KW"/>
</dbReference>
<dbReference type="Pfam" id="PF13087">
    <property type="entry name" value="AAA_12"/>
    <property type="match status" value="1"/>
</dbReference>
<dbReference type="PANTHER" id="PTHR10887">
    <property type="entry name" value="DNA2/NAM7 HELICASE FAMILY"/>
    <property type="match status" value="1"/>
</dbReference>
<organism evidence="8 9">
    <name type="scientific">Auxenochlorella protothecoides</name>
    <name type="common">Green microalga</name>
    <name type="synonym">Chlorella protothecoides</name>
    <dbReference type="NCBI Taxonomy" id="3075"/>
    <lineage>
        <taxon>Eukaryota</taxon>
        <taxon>Viridiplantae</taxon>
        <taxon>Chlorophyta</taxon>
        <taxon>core chlorophytes</taxon>
        <taxon>Trebouxiophyceae</taxon>
        <taxon>Chlorellales</taxon>
        <taxon>Chlorellaceae</taxon>
        <taxon>Auxenochlorella</taxon>
    </lineage>
</organism>
<feature type="region of interest" description="Disordered" evidence="5">
    <location>
        <begin position="444"/>
        <end position="468"/>
    </location>
</feature>
<dbReference type="STRING" id="3075.A0A087SRM2"/>
<dbReference type="Proteomes" id="UP000028924">
    <property type="component" value="Unassembled WGS sequence"/>
</dbReference>
<reference evidence="8 9" key="1">
    <citation type="journal article" date="2014" name="BMC Genomics">
        <title>Oil accumulation mechanisms of the oleaginous microalga Chlorella protothecoides revealed through its genome, transcriptomes, and proteomes.</title>
        <authorList>
            <person name="Gao C."/>
            <person name="Wang Y."/>
            <person name="Shen Y."/>
            <person name="Yan D."/>
            <person name="He X."/>
            <person name="Dai J."/>
            <person name="Wu Q."/>
        </authorList>
    </citation>
    <scope>NUCLEOTIDE SEQUENCE [LARGE SCALE GENOMIC DNA]</scope>
    <source>
        <strain evidence="8 9">0710</strain>
    </source>
</reference>
<dbReference type="GeneID" id="23616680"/>
<keyword evidence="1" id="KW-0547">Nucleotide-binding</keyword>
<dbReference type="InterPro" id="IPR027417">
    <property type="entry name" value="P-loop_NTPase"/>
</dbReference>
<feature type="domain" description="DNA2/NAM7 helicase helicase" evidence="6">
    <location>
        <begin position="376"/>
        <end position="443"/>
    </location>
</feature>
<proteinExistence type="predicted"/>
<dbReference type="FunFam" id="3.40.50.300:FF:000326">
    <property type="entry name" value="P-loop containing nucleoside triphosphate hydrolase"/>
    <property type="match status" value="1"/>
</dbReference>
<dbReference type="GO" id="GO:0016787">
    <property type="term" value="F:hydrolase activity"/>
    <property type="evidence" value="ECO:0007669"/>
    <property type="project" value="UniProtKB-KW"/>
</dbReference>
<feature type="domain" description="DNA2/NAM7 helicase helicase" evidence="6">
    <location>
        <begin position="462"/>
        <end position="548"/>
    </location>
</feature>
<protein>
    <submittedName>
        <fullName evidence="8">Putative helicase</fullName>
    </submittedName>
</protein>
<feature type="domain" description="DNA2/NAM7 helicase-like C-terminal" evidence="7">
    <location>
        <begin position="556"/>
        <end position="751"/>
    </location>
</feature>
<evidence type="ECO:0000256" key="3">
    <source>
        <dbReference type="ARBA" id="ARBA00022806"/>
    </source>
</evidence>
<keyword evidence="9" id="KW-1185">Reference proteome</keyword>
<dbReference type="InterPro" id="IPR041679">
    <property type="entry name" value="DNA2/NAM7-like_C"/>
</dbReference>
<dbReference type="InterPro" id="IPR045055">
    <property type="entry name" value="DNA2/NAM7-like"/>
</dbReference>
<dbReference type="PANTHER" id="PTHR10887:SF538">
    <property type="entry name" value="HELICASE MAGATAMA 3-RELATED"/>
    <property type="match status" value="1"/>
</dbReference>
<evidence type="ECO:0000256" key="2">
    <source>
        <dbReference type="ARBA" id="ARBA00022801"/>
    </source>
</evidence>
<dbReference type="eggNOG" id="KOG1801">
    <property type="taxonomic scope" value="Eukaryota"/>
</dbReference>
<gene>
    <name evidence="8" type="ORF">F751_5289</name>
</gene>
<feature type="compositionally biased region" description="Acidic residues" evidence="5">
    <location>
        <begin position="827"/>
        <end position="840"/>
    </location>
</feature>
<dbReference type="CDD" id="cd18808">
    <property type="entry name" value="SF1_C_Upf1"/>
    <property type="match status" value="1"/>
</dbReference>
<evidence type="ECO:0000259" key="7">
    <source>
        <dbReference type="Pfam" id="PF13087"/>
    </source>
</evidence>
<dbReference type="GO" id="GO:0005694">
    <property type="term" value="C:chromosome"/>
    <property type="evidence" value="ECO:0007669"/>
    <property type="project" value="UniProtKB-ARBA"/>
</dbReference>
<evidence type="ECO:0000313" key="9">
    <source>
        <dbReference type="Proteomes" id="UP000028924"/>
    </source>
</evidence>
<keyword evidence="3 8" id="KW-0347">Helicase</keyword>
<dbReference type="CDD" id="cd18042">
    <property type="entry name" value="DEXXQc_SETX"/>
    <property type="match status" value="1"/>
</dbReference>
<dbReference type="InterPro" id="IPR041677">
    <property type="entry name" value="DNA2/NAM7_AAA_11"/>
</dbReference>
<keyword evidence="4" id="KW-0067">ATP-binding</keyword>
<dbReference type="Pfam" id="PF13086">
    <property type="entry name" value="AAA_11"/>
    <property type="match status" value="3"/>
</dbReference>
<dbReference type="Gene3D" id="3.40.50.300">
    <property type="entry name" value="P-loop containing nucleotide triphosphate hydrolases"/>
    <property type="match status" value="2"/>
</dbReference>
<evidence type="ECO:0000256" key="4">
    <source>
        <dbReference type="ARBA" id="ARBA00022840"/>
    </source>
</evidence>
<evidence type="ECO:0000313" key="8">
    <source>
        <dbReference type="EMBL" id="KFM28376.1"/>
    </source>
</evidence>
<dbReference type="OrthoDB" id="6513042at2759"/>
<sequence>MESGYAAQLQEIVQSWDYWQLERDVTDGKGPISQLPTIPKTFSSVQAYTSTFQPLLLEEAAAQLLRGQDEGSVALSQRCVVAACEDKGEGRLLLVLTLPPGVNSSFSENDVVLVSRDDPQSEESTDEVHHALGMVAGHEGEQSLRVRFNLSEVAQAGSAAGTARQVVGWDWVKRMSALLPVAGSGWWLLRLANTSTIQREWAAVHCMAHSPLHDVLLSAKPSSSGVAAKQLEAPPRMLEAMAESYNASQLAAVTAGLDGTSLTLIQGPPGTGKTKTILGLLSIVLHAAPRGAFSSQRAQPAGEGSAAQAGKPEARARPSRSLTPAEVHATWQAHCPWLTGAPDPREAVVPAELADPSDDYGLTRRAIPFRIGKSAGIRARVLVCAPANSALDEIVLRLITSGLTDKDGKAFTPSVVRVGVNIHHSVQSVALDTLVTLRLGSEAGKASCGRPGSPLQPNKRSSIASSASRLERDRARMAILEEASIVCTTLSFSGSASFVRLARKFDVVIVDEAAQAVEPAVLVPLAHGGARQVYLVGDPVQLPATVLSSRALAHGYSGSLFSRLQSAGYPVQVLDTQYRMHPAIREFPSATFYGGGLKDGADVAAQTKRAWHASPAFAPLVFYDVPGREGTPAGSNSLVNTTEAEVVLSIYRELIHRHPELRGRPAVAVISPYKAQVSLLRRLFLAALGPDMAKTVDINTIDGFQGREKDVAIFSTVRSSRRGSIGFVADERRMNVGLTRARSSLLVVGNAAALAQDGNWGALVSVCATKGCLYSAAQPYNEFVGRVAEGQVAPQDLASLQARAKGKKERNGPQKMEVDQPRPAVPEGDDPYLYSDEEEGGVGAPASKLGSVAQGVWAKRHVKG</sequence>
<feature type="region of interest" description="Disordered" evidence="5">
    <location>
        <begin position="802"/>
        <end position="847"/>
    </location>
</feature>
<evidence type="ECO:0000256" key="5">
    <source>
        <dbReference type="SAM" id="MobiDB-lite"/>
    </source>
</evidence>
<feature type="domain" description="DNA2/NAM7 helicase helicase" evidence="6">
    <location>
        <begin position="245"/>
        <end position="295"/>
    </location>
</feature>
<feature type="compositionally biased region" description="Polar residues" evidence="5">
    <location>
        <begin position="455"/>
        <end position="468"/>
    </location>
</feature>
<dbReference type="GO" id="GO:0005524">
    <property type="term" value="F:ATP binding"/>
    <property type="evidence" value="ECO:0007669"/>
    <property type="project" value="UniProtKB-KW"/>
</dbReference>
<dbReference type="KEGG" id="apro:F751_5289"/>
<accession>A0A087SRM2</accession>
<feature type="compositionally biased region" description="Basic and acidic residues" evidence="5">
    <location>
        <begin position="809"/>
        <end position="820"/>
    </location>
</feature>
<dbReference type="InterPro" id="IPR047187">
    <property type="entry name" value="SF1_C_Upf1"/>
</dbReference>
<dbReference type="SUPFAM" id="SSF52540">
    <property type="entry name" value="P-loop containing nucleoside triphosphate hydrolases"/>
    <property type="match status" value="1"/>
</dbReference>
<dbReference type="EMBL" id="KL662168">
    <property type="protein sequence ID" value="KFM28376.1"/>
    <property type="molecule type" value="Genomic_DNA"/>
</dbReference>